<keyword evidence="4 5" id="KW-0472">Membrane</keyword>
<dbReference type="GO" id="GO:0016765">
    <property type="term" value="F:transferase activity, transferring alkyl or aryl (other than methyl) groups"/>
    <property type="evidence" value="ECO:0007669"/>
    <property type="project" value="InterPro"/>
</dbReference>
<reference evidence="6 7" key="1">
    <citation type="submission" date="2016-10" db="EMBL/GenBank/DDBJ databases">
        <authorList>
            <person name="de Groot N.N."/>
        </authorList>
    </citation>
    <scope>NUCLEOTIDE SEQUENCE [LARGE SCALE GENOMIC DNA]</scope>
    <source>
        <strain evidence="6 7">DSM 21668</strain>
    </source>
</reference>
<evidence type="ECO:0000256" key="4">
    <source>
        <dbReference type="ARBA" id="ARBA00023136"/>
    </source>
</evidence>
<feature type="transmembrane region" description="Helical" evidence="5">
    <location>
        <begin position="214"/>
        <end position="236"/>
    </location>
</feature>
<keyword evidence="6" id="KW-0808">Transferase</keyword>
<dbReference type="Proteomes" id="UP000198901">
    <property type="component" value="Unassembled WGS sequence"/>
</dbReference>
<evidence type="ECO:0000256" key="1">
    <source>
        <dbReference type="ARBA" id="ARBA00004141"/>
    </source>
</evidence>
<accession>A0A1G9HLT4</accession>
<organism evidence="6 7">
    <name type="scientific">Siphonobacter aquaeclarae</name>
    <dbReference type="NCBI Taxonomy" id="563176"/>
    <lineage>
        <taxon>Bacteria</taxon>
        <taxon>Pseudomonadati</taxon>
        <taxon>Bacteroidota</taxon>
        <taxon>Cytophagia</taxon>
        <taxon>Cytophagales</taxon>
        <taxon>Cytophagaceae</taxon>
        <taxon>Siphonobacter</taxon>
    </lineage>
</organism>
<protein>
    <submittedName>
        <fullName evidence="6">UbiA prenyltransferase family protein</fullName>
    </submittedName>
</protein>
<feature type="transmembrane region" description="Helical" evidence="5">
    <location>
        <begin position="173"/>
        <end position="193"/>
    </location>
</feature>
<keyword evidence="3 5" id="KW-1133">Transmembrane helix</keyword>
<sequence length="297" mass="34150">MRLIRFVFFSNYFLGLLAILLSVEASSQLGLPFNSPAYYVCLFSWTVVYYTTAYVVPKSAAASRNPRSEWYRQHRVFVRCSQWFFSGLGVASGIVLAATFWRNNVTIPVYYWLAAIPVPFAALLYYGFFPALNLRSTGWLKPFVIGFVWAGVVTLFPVMAVRMEQHAELAQPALLPWFFLKNWMFCTVNAIMFDMKDYADDANRQLKTFVVRVGLRRTIFYILMPLLALGLASFLIFASYRDLTNRRLILNGLPFLIMFLVAWSLQNRRRILFYLIVIDGLLLVKACCGIAGVYWTA</sequence>
<feature type="transmembrane region" description="Helical" evidence="5">
    <location>
        <begin position="37"/>
        <end position="56"/>
    </location>
</feature>
<dbReference type="STRING" id="563176.SAMN04488090_0115"/>
<feature type="transmembrane region" description="Helical" evidence="5">
    <location>
        <begin position="140"/>
        <end position="161"/>
    </location>
</feature>
<keyword evidence="7" id="KW-1185">Reference proteome</keyword>
<name>A0A1G9HLT4_9BACT</name>
<gene>
    <name evidence="6" type="ORF">SAMN04488090_0115</name>
</gene>
<evidence type="ECO:0000313" key="6">
    <source>
        <dbReference type="EMBL" id="SDL13910.1"/>
    </source>
</evidence>
<comment type="subcellular location">
    <subcellularLocation>
        <location evidence="1">Membrane</location>
        <topology evidence="1">Multi-pass membrane protein</topology>
    </subcellularLocation>
</comment>
<keyword evidence="2 5" id="KW-0812">Transmembrane</keyword>
<proteinExistence type="predicted"/>
<dbReference type="InterPro" id="IPR000537">
    <property type="entry name" value="UbiA_prenyltransferase"/>
</dbReference>
<evidence type="ECO:0000313" key="7">
    <source>
        <dbReference type="Proteomes" id="UP000198901"/>
    </source>
</evidence>
<dbReference type="Pfam" id="PF01040">
    <property type="entry name" value="UbiA"/>
    <property type="match status" value="1"/>
</dbReference>
<feature type="transmembrane region" description="Helical" evidence="5">
    <location>
        <begin position="109"/>
        <end position="128"/>
    </location>
</feature>
<dbReference type="EMBL" id="FNGS01000001">
    <property type="protein sequence ID" value="SDL13910.1"/>
    <property type="molecule type" value="Genomic_DNA"/>
</dbReference>
<dbReference type="RefSeq" id="WP_093196482.1">
    <property type="nucleotide sequence ID" value="NZ_FNGS01000001.1"/>
</dbReference>
<evidence type="ECO:0000256" key="3">
    <source>
        <dbReference type="ARBA" id="ARBA00022989"/>
    </source>
</evidence>
<evidence type="ECO:0000256" key="2">
    <source>
        <dbReference type="ARBA" id="ARBA00022692"/>
    </source>
</evidence>
<feature type="transmembrane region" description="Helical" evidence="5">
    <location>
        <begin position="76"/>
        <end position="97"/>
    </location>
</feature>
<dbReference type="OrthoDB" id="1452981at2"/>
<evidence type="ECO:0000256" key="5">
    <source>
        <dbReference type="SAM" id="Phobius"/>
    </source>
</evidence>
<feature type="transmembrane region" description="Helical" evidence="5">
    <location>
        <begin position="272"/>
        <end position="295"/>
    </location>
</feature>
<dbReference type="AlphaFoldDB" id="A0A1G9HLT4"/>
<dbReference type="GO" id="GO:0016020">
    <property type="term" value="C:membrane"/>
    <property type="evidence" value="ECO:0007669"/>
    <property type="project" value="UniProtKB-SubCell"/>
</dbReference>
<feature type="transmembrane region" description="Helical" evidence="5">
    <location>
        <begin position="248"/>
        <end position="265"/>
    </location>
</feature>